<evidence type="ECO:0000313" key="1">
    <source>
        <dbReference type="EMBL" id="QHT83400.1"/>
    </source>
</evidence>
<sequence length="100" mass="11443">MKLAWIRTTLRNNKDAYFYTNGILYNIGNIASASFDVYNNTIIFTAYNSFNSKAIRNVISGRMINSDEVDSDSKLKDGVLNFYENGFIEYVTPRIYNSAN</sequence>
<proteinExistence type="predicted"/>
<name>A0A6C0HSP1_9ZZZZ</name>
<dbReference type="EMBL" id="MN740008">
    <property type="protein sequence ID" value="QHT83400.1"/>
    <property type="molecule type" value="Genomic_DNA"/>
</dbReference>
<organism evidence="1">
    <name type="scientific">viral metagenome</name>
    <dbReference type="NCBI Taxonomy" id="1070528"/>
    <lineage>
        <taxon>unclassified sequences</taxon>
        <taxon>metagenomes</taxon>
        <taxon>organismal metagenomes</taxon>
    </lineage>
</organism>
<dbReference type="AlphaFoldDB" id="A0A6C0HSP1"/>
<reference evidence="1" key="1">
    <citation type="journal article" date="2020" name="Nature">
        <title>Giant virus diversity and host interactions through global metagenomics.</title>
        <authorList>
            <person name="Schulz F."/>
            <person name="Roux S."/>
            <person name="Paez-Espino D."/>
            <person name="Jungbluth S."/>
            <person name="Walsh D.A."/>
            <person name="Denef V.J."/>
            <person name="McMahon K.D."/>
            <person name="Konstantinidis K.T."/>
            <person name="Eloe-Fadrosh E.A."/>
            <person name="Kyrpides N.C."/>
            <person name="Woyke T."/>
        </authorList>
    </citation>
    <scope>NUCLEOTIDE SEQUENCE</scope>
    <source>
        <strain evidence="1">GVMAG-M-3300023184-167</strain>
    </source>
</reference>
<accession>A0A6C0HSP1</accession>
<protein>
    <submittedName>
        <fullName evidence="1">Uncharacterized protein</fullName>
    </submittedName>
</protein>